<proteinExistence type="predicted"/>
<accession>A0A6A5VI75</accession>
<feature type="compositionally biased region" description="Acidic residues" evidence="1">
    <location>
        <begin position="94"/>
        <end position="107"/>
    </location>
</feature>
<feature type="region of interest" description="Disordered" evidence="1">
    <location>
        <begin position="1"/>
        <end position="33"/>
    </location>
</feature>
<dbReference type="OrthoDB" id="7464126at2759"/>
<feature type="compositionally biased region" description="Polar residues" evidence="1">
    <location>
        <begin position="58"/>
        <end position="85"/>
    </location>
</feature>
<dbReference type="EMBL" id="ML976666">
    <property type="protein sequence ID" value="KAF1976695.1"/>
    <property type="molecule type" value="Genomic_DNA"/>
</dbReference>
<keyword evidence="3" id="KW-1185">Reference proteome</keyword>
<sequence>MSVIMDGLASKGSENQCPRGSCSGLGKQDEEQPTFKICNKCGMRFTSASKNVRRRLLEQSNRQTQSPHPISDNQKHGCQSDFNSESNHRKLDEEPNELPDEEDTDMESAEKASREMKAFRRVHLQDIIVMRSKRREAILAEVTLANASRLKPEIRLAQAVTQFEADLSNEQKTTFRIHRSQVFDASPDSNDIMRLTAEIDRRASRNAGGRCFGPRFTNFLQVVQQFAALGDVVVGGSMNIIALAIWSLSVANFSSYLEKLSTLFMHAGRSAPRYSIMAQLYSRSTRLQSSLSEYFIVVVRLCHQLLKSTQKPTLKLVTSTLNDSDLRVFQTELDFWATSIKEEVTLVEAQKIQEEASTRELQSQGSDG</sequence>
<organism evidence="2 3">
    <name type="scientific">Bimuria novae-zelandiae CBS 107.79</name>
    <dbReference type="NCBI Taxonomy" id="1447943"/>
    <lineage>
        <taxon>Eukaryota</taxon>
        <taxon>Fungi</taxon>
        <taxon>Dikarya</taxon>
        <taxon>Ascomycota</taxon>
        <taxon>Pezizomycotina</taxon>
        <taxon>Dothideomycetes</taxon>
        <taxon>Pleosporomycetidae</taxon>
        <taxon>Pleosporales</taxon>
        <taxon>Massarineae</taxon>
        <taxon>Didymosphaeriaceae</taxon>
        <taxon>Bimuria</taxon>
    </lineage>
</organism>
<dbReference type="Proteomes" id="UP000800036">
    <property type="component" value="Unassembled WGS sequence"/>
</dbReference>
<evidence type="ECO:0000313" key="2">
    <source>
        <dbReference type="EMBL" id="KAF1976695.1"/>
    </source>
</evidence>
<name>A0A6A5VI75_9PLEO</name>
<evidence type="ECO:0000256" key="1">
    <source>
        <dbReference type="SAM" id="MobiDB-lite"/>
    </source>
</evidence>
<feature type="region of interest" description="Disordered" evidence="1">
    <location>
        <begin position="58"/>
        <end position="113"/>
    </location>
</feature>
<gene>
    <name evidence="2" type="ORF">BU23DRAFT_628522</name>
</gene>
<protein>
    <submittedName>
        <fullName evidence="2">Uncharacterized protein</fullName>
    </submittedName>
</protein>
<dbReference type="AlphaFoldDB" id="A0A6A5VI75"/>
<reference evidence="2" key="1">
    <citation type="journal article" date="2020" name="Stud. Mycol.">
        <title>101 Dothideomycetes genomes: a test case for predicting lifestyles and emergence of pathogens.</title>
        <authorList>
            <person name="Haridas S."/>
            <person name="Albert R."/>
            <person name="Binder M."/>
            <person name="Bloem J."/>
            <person name="Labutti K."/>
            <person name="Salamov A."/>
            <person name="Andreopoulos B."/>
            <person name="Baker S."/>
            <person name="Barry K."/>
            <person name="Bills G."/>
            <person name="Bluhm B."/>
            <person name="Cannon C."/>
            <person name="Castanera R."/>
            <person name="Culley D."/>
            <person name="Daum C."/>
            <person name="Ezra D."/>
            <person name="Gonzalez J."/>
            <person name="Henrissat B."/>
            <person name="Kuo A."/>
            <person name="Liang C."/>
            <person name="Lipzen A."/>
            <person name="Lutzoni F."/>
            <person name="Magnuson J."/>
            <person name="Mondo S."/>
            <person name="Nolan M."/>
            <person name="Ohm R."/>
            <person name="Pangilinan J."/>
            <person name="Park H.-J."/>
            <person name="Ramirez L."/>
            <person name="Alfaro M."/>
            <person name="Sun H."/>
            <person name="Tritt A."/>
            <person name="Yoshinaga Y."/>
            <person name="Zwiers L.-H."/>
            <person name="Turgeon B."/>
            <person name="Goodwin S."/>
            <person name="Spatafora J."/>
            <person name="Crous P."/>
            <person name="Grigoriev I."/>
        </authorList>
    </citation>
    <scope>NUCLEOTIDE SEQUENCE</scope>
    <source>
        <strain evidence="2">CBS 107.79</strain>
    </source>
</reference>
<evidence type="ECO:0000313" key="3">
    <source>
        <dbReference type="Proteomes" id="UP000800036"/>
    </source>
</evidence>